<keyword evidence="2" id="KW-1185">Reference proteome</keyword>
<evidence type="ECO:0000313" key="2">
    <source>
        <dbReference type="Proteomes" id="UP000824120"/>
    </source>
</evidence>
<reference evidence="1 2" key="1">
    <citation type="submission" date="2020-09" db="EMBL/GenBank/DDBJ databases">
        <title>De no assembly of potato wild relative species, Solanum commersonii.</title>
        <authorList>
            <person name="Cho K."/>
        </authorList>
    </citation>
    <scope>NUCLEOTIDE SEQUENCE [LARGE SCALE GENOMIC DNA]</scope>
    <source>
        <strain evidence="1">LZ3.2</strain>
        <tissue evidence="1">Leaf</tissue>
    </source>
</reference>
<name>A0A9J5YIW7_SOLCO</name>
<dbReference type="AlphaFoldDB" id="A0A9J5YIW7"/>
<dbReference type="OrthoDB" id="1300727at2759"/>
<organism evidence="1 2">
    <name type="scientific">Solanum commersonii</name>
    <name type="common">Commerson's wild potato</name>
    <name type="synonym">Commerson's nightshade</name>
    <dbReference type="NCBI Taxonomy" id="4109"/>
    <lineage>
        <taxon>Eukaryota</taxon>
        <taxon>Viridiplantae</taxon>
        <taxon>Streptophyta</taxon>
        <taxon>Embryophyta</taxon>
        <taxon>Tracheophyta</taxon>
        <taxon>Spermatophyta</taxon>
        <taxon>Magnoliopsida</taxon>
        <taxon>eudicotyledons</taxon>
        <taxon>Gunneridae</taxon>
        <taxon>Pentapetalae</taxon>
        <taxon>asterids</taxon>
        <taxon>lamiids</taxon>
        <taxon>Solanales</taxon>
        <taxon>Solanaceae</taxon>
        <taxon>Solanoideae</taxon>
        <taxon>Solaneae</taxon>
        <taxon>Solanum</taxon>
    </lineage>
</organism>
<protein>
    <recommendedName>
        <fullName evidence="3">RNase H type-1 domain-containing protein</fullName>
    </recommendedName>
</protein>
<proteinExistence type="predicted"/>
<accession>A0A9J5YIW7</accession>
<dbReference type="EMBL" id="JACXVP010000006">
    <property type="protein sequence ID" value="KAG5599592.1"/>
    <property type="molecule type" value="Genomic_DNA"/>
</dbReference>
<evidence type="ECO:0008006" key="3">
    <source>
        <dbReference type="Google" id="ProtNLM"/>
    </source>
</evidence>
<evidence type="ECO:0000313" key="1">
    <source>
        <dbReference type="EMBL" id="KAG5599592.1"/>
    </source>
</evidence>
<sequence length="107" mass="12601">MEAETMGVDKLISTYKYVVKQWRIPWLHAENIENIQQIIARKLVQVKNIFREANQLADYLANMALIQAEQIQVNNFYDLPSIGRRILNIEKQHIPSLRIKARRINLS</sequence>
<gene>
    <name evidence="1" type="ORF">H5410_030962</name>
</gene>
<dbReference type="Proteomes" id="UP000824120">
    <property type="component" value="Chromosome 6"/>
</dbReference>
<comment type="caution">
    <text evidence="1">The sequence shown here is derived from an EMBL/GenBank/DDBJ whole genome shotgun (WGS) entry which is preliminary data.</text>
</comment>